<dbReference type="EMBL" id="KV419462">
    <property type="protein sequence ID" value="KZS86956.1"/>
    <property type="molecule type" value="Genomic_DNA"/>
</dbReference>
<accession>A0A164MRA0</accession>
<protein>
    <submittedName>
        <fullName evidence="1">Uncharacterized protein</fullName>
    </submittedName>
</protein>
<evidence type="ECO:0000313" key="1">
    <source>
        <dbReference type="EMBL" id="KZS86956.1"/>
    </source>
</evidence>
<feature type="non-terminal residue" evidence="1">
    <location>
        <position position="1"/>
    </location>
</feature>
<feature type="non-terminal residue" evidence="1">
    <location>
        <position position="113"/>
    </location>
</feature>
<dbReference type="OrthoDB" id="3223501at2759"/>
<evidence type="ECO:0000313" key="2">
    <source>
        <dbReference type="Proteomes" id="UP000076722"/>
    </source>
</evidence>
<gene>
    <name evidence="1" type="ORF">SISNIDRAFT_397764</name>
</gene>
<proteinExistence type="predicted"/>
<reference evidence="1 2" key="1">
    <citation type="journal article" date="2016" name="Mol. Biol. Evol.">
        <title>Comparative Genomics of Early-Diverging Mushroom-Forming Fungi Provides Insights into the Origins of Lignocellulose Decay Capabilities.</title>
        <authorList>
            <person name="Nagy L.G."/>
            <person name="Riley R."/>
            <person name="Tritt A."/>
            <person name="Adam C."/>
            <person name="Daum C."/>
            <person name="Floudas D."/>
            <person name="Sun H."/>
            <person name="Yadav J.S."/>
            <person name="Pangilinan J."/>
            <person name="Larsson K.H."/>
            <person name="Matsuura K."/>
            <person name="Barry K."/>
            <person name="Labutti K."/>
            <person name="Kuo R."/>
            <person name="Ohm R.A."/>
            <person name="Bhattacharya S.S."/>
            <person name="Shirouzu T."/>
            <person name="Yoshinaga Y."/>
            <person name="Martin F.M."/>
            <person name="Grigoriev I.V."/>
            <person name="Hibbett D.S."/>
        </authorList>
    </citation>
    <scope>NUCLEOTIDE SEQUENCE [LARGE SCALE GENOMIC DNA]</scope>
    <source>
        <strain evidence="1 2">HHB9708</strain>
    </source>
</reference>
<keyword evidence="2" id="KW-1185">Reference proteome</keyword>
<sequence>EDPVQMWALLKSVHELQRPTTRFNAYSSLFSIVKEENESLSMLITRVEDALNSCKDTCPQFYTLDDLDSDLAAMTLIRALPPSEFQPFTSLLSLLPQIDYLTVKEAILLEDVS</sequence>
<dbReference type="Proteomes" id="UP000076722">
    <property type="component" value="Unassembled WGS sequence"/>
</dbReference>
<dbReference type="AlphaFoldDB" id="A0A164MRA0"/>
<name>A0A164MRA0_9AGAM</name>
<organism evidence="1 2">
    <name type="scientific">Sistotremastrum niveocremeum HHB9708</name>
    <dbReference type="NCBI Taxonomy" id="1314777"/>
    <lineage>
        <taxon>Eukaryota</taxon>
        <taxon>Fungi</taxon>
        <taxon>Dikarya</taxon>
        <taxon>Basidiomycota</taxon>
        <taxon>Agaricomycotina</taxon>
        <taxon>Agaricomycetes</taxon>
        <taxon>Sistotremastrales</taxon>
        <taxon>Sistotremastraceae</taxon>
        <taxon>Sertulicium</taxon>
        <taxon>Sertulicium niveocremeum</taxon>
    </lineage>
</organism>